<keyword evidence="8" id="KW-0406">Ion transport</keyword>
<comment type="similarity">
    <text evidence="11">Belongs to the TonB-dependent receptor family.</text>
</comment>
<evidence type="ECO:0000259" key="13">
    <source>
        <dbReference type="SMART" id="SM00965"/>
    </source>
</evidence>
<dbReference type="Pfam" id="PF13715">
    <property type="entry name" value="CarbopepD_reg_2"/>
    <property type="match status" value="1"/>
</dbReference>
<dbReference type="PANTHER" id="PTHR32552:SF68">
    <property type="entry name" value="FERRICHROME OUTER MEMBRANE TRANSPORTER_PHAGE RECEPTOR"/>
    <property type="match status" value="1"/>
</dbReference>
<dbReference type="OrthoDB" id="1111684at2"/>
<keyword evidence="3 11" id="KW-1134">Transmembrane beta strand</keyword>
<evidence type="ECO:0000256" key="1">
    <source>
        <dbReference type="ARBA" id="ARBA00004571"/>
    </source>
</evidence>
<sequence length="917" mass="104216">MTRNKLILILIFSLISCLFFQTALHAQEQQKISGLFPGISFPRFAQQVNSMTGYQFYYNQEDLADLQVNISAKDNTLTQILEALFEQTDFKFSIDTEKRVFITKHKPLDLKLAKDFFESPDPLLKTDSLTRQSDIERAFSRNKLYVIGNPGNQKEATLKGKITGIETGNPVFGAVVFERTEYRRAITNEEGYFQILLPVGRHTLFIQNLGGFIEQRQISLQGDGILDVAIEENIISLSEVTVNSDRMTNISRPEMGVQKLNIQSMKKIPAVLGEVDVIRSILTLPGVQTVGEASVGFNVRGGAADQNLILYNHSTIYNPSHLFGLFSAFNPDVVESVELYKAGIPIQYGGRLSSVLDVKAKYGNNEKIKVTGGIGLLTGRLAVDGPIGENTTFSIGARSTYSDWLLQLLEENTDFKDGRASFYDLNVSISHKLDNKNIIRANAYNSNDNFRFDRDTTFRYENLNFNIGWTHYFNERLEAEFVVGRDNYSFGIEGRDNPSNSYDFGFNIRQDFAKIHFNYDYDFRHKFNFGIQSTRYRLNPGKIQPWGLESIVAPEEVNQEQALETAFYIGDNIEISEQLTVSLGGRYALYNFLGPNTSRIYTPGLPMARTTLIREETFNAGEVIKTHHGPEFRISGRYILNNISSLKAGYNTGRQFIHLVTNNAAIAPTDIWKLSDNNILPHWGDQISLGYYRNLKVDKYEFSIETYHRNLRNLLDFRSGSTLILNNTVEQAVVRSQGRAYGAEVLLRKNTGKLNGWISYTYSRSLLKTAKDEPAEKINNGEWYPNNFDQPHNAVLVGNYEWSKRFSTSVNANYSTGRPITLPVAKFEYGGSERVFFSDRNAYRIPDYFRIDLSVNIEGNHKVRKLAHSSWSVGVYNLLGRRNPYSVYFTPVNGILEGYKLSIFAQPIPFISYNFRI</sequence>
<evidence type="ECO:0000256" key="9">
    <source>
        <dbReference type="ARBA" id="ARBA00023136"/>
    </source>
</evidence>
<evidence type="ECO:0000256" key="11">
    <source>
        <dbReference type="PROSITE-ProRule" id="PRU01360"/>
    </source>
</evidence>
<dbReference type="GO" id="GO:0009279">
    <property type="term" value="C:cell outer membrane"/>
    <property type="evidence" value="ECO:0007669"/>
    <property type="project" value="UniProtKB-SubCell"/>
</dbReference>
<proteinExistence type="inferred from homology"/>
<keyword evidence="4" id="KW-0410">Iron transport</keyword>
<dbReference type="Proteomes" id="UP000240708">
    <property type="component" value="Unassembled WGS sequence"/>
</dbReference>
<reference evidence="14 15" key="1">
    <citation type="submission" date="2018-03" db="EMBL/GenBank/DDBJ databases">
        <title>Genomic Encyclopedia of Archaeal and Bacterial Type Strains, Phase II (KMG-II): from individual species to whole genera.</title>
        <authorList>
            <person name="Goeker M."/>
        </authorList>
    </citation>
    <scope>NUCLEOTIDE SEQUENCE [LARGE SCALE GENOMIC DNA]</scope>
    <source>
        <strain evidence="14 15">DSM 28057</strain>
    </source>
</reference>
<dbReference type="InterPro" id="IPR039426">
    <property type="entry name" value="TonB-dep_rcpt-like"/>
</dbReference>
<feature type="chain" id="PRO_5015202317" evidence="12">
    <location>
        <begin position="26"/>
        <end position="917"/>
    </location>
</feature>
<dbReference type="GO" id="GO:0015344">
    <property type="term" value="F:siderophore uptake transmembrane transporter activity"/>
    <property type="evidence" value="ECO:0007669"/>
    <property type="project" value="TreeGrafter"/>
</dbReference>
<evidence type="ECO:0000256" key="3">
    <source>
        <dbReference type="ARBA" id="ARBA00022452"/>
    </source>
</evidence>
<gene>
    <name evidence="14" type="ORF">CLV48_109107</name>
</gene>
<dbReference type="InterPro" id="IPR008969">
    <property type="entry name" value="CarboxyPept-like_regulatory"/>
</dbReference>
<dbReference type="PROSITE" id="PS51257">
    <property type="entry name" value="PROKAR_LIPOPROTEIN"/>
    <property type="match status" value="1"/>
</dbReference>
<dbReference type="InterPro" id="IPR011662">
    <property type="entry name" value="Secretin/TonB_short_N"/>
</dbReference>
<evidence type="ECO:0000313" key="15">
    <source>
        <dbReference type="Proteomes" id="UP000240708"/>
    </source>
</evidence>
<dbReference type="SMART" id="SM00965">
    <property type="entry name" value="STN"/>
    <property type="match status" value="1"/>
</dbReference>
<evidence type="ECO:0000256" key="8">
    <source>
        <dbReference type="ARBA" id="ARBA00023065"/>
    </source>
</evidence>
<evidence type="ECO:0000256" key="10">
    <source>
        <dbReference type="ARBA" id="ARBA00023237"/>
    </source>
</evidence>
<evidence type="ECO:0000256" key="12">
    <source>
        <dbReference type="SAM" id="SignalP"/>
    </source>
</evidence>
<name>A0A2P8DZJ1_9BACT</name>
<keyword evidence="15" id="KW-1185">Reference proteome</keyword>
<dbReference type="AlphaFoldDB" id="A0A2P8DZJ1"/>
<keyword evidence="14" id="KW-0675">Receptor</keyword>
<dbReference type="Gene3D" id="2.170.130.10">
    <property type="entry name" value="TonB-dependent receptor, plug domain"/>
    <property type="match status" value="1"/>
</dbReference>
<dbReference type="InterPro" id="IPR037066">
    <property type="entry name" value="Plug_dom_sf"/>
</dbReference>
<evidence type="ECO:0000256" key="7">
    <source>
        <dbReference type="ARBA" id="ARBA00023004"/>
    </source>
</evidence>
<dbReference type="Gene3D" id="2.40.170.20">
    <property type="entry name" value="TonB-dependent receptor, beta-barrel domain"/>
    <property type="match status" value="1"/>
</dbReference>
<dbReference type="InterPro" id="IPR012910">
    <property type="entry name" value="Plug_dom"/>
</dbReference>
<organism evidence="14 15">
    <name type="scientific">Cecembia rubra</name>
    <dbReference type="NCBI Taxonomy" id="1485585"/>
    <lineage>
        <taxon>Bacteria</taxon>
        <taxon>Pseudomonadati</taxon>
        <taxon>Bacteroidota</taxon>
        <taxon>Cytophagia</taxon>
        <taxon>Cytophagales</taxon>
        <taxon>Cyclobacteriaceae</taxon>
        <taxon>Cecembia</taxon>
    </lineage>
</organism>
<dbReference type="InterPro" id="IPR036942">
    <property type="entry name" value="Beta-barrel_TonB_sf"/>
</dbReference>
<evidence type="ECO:0000256" key="2">
    <source>
        <dbReference type="ARBA" id="ARBA00022448"/>
    </source>
</evidence>
<accession>A0A2P8DZJ1</accession>
<keyword evidence="7" id="KW-0408">Iron</keyword>
<evidence type="ECO:0000313" key="14">
    <source>
        <dbReference type="EMBL" id="PSL02638.1"/>
    </source>
</evidence>
<dbReference type="RefSeq" id="WP_106568193.1">
    <property type="nucleotide sequence ID" value="NZ_PYGF01000009.1"/>
</dbReference>
<feature type="domain" description="Secretin/TonB short N-terminal" evidence="13">
    <location>
        <begin position="54"/>
        <end position="105"/>
    </location>
</feature>
<evidence type="ECO:0000256" key="4">
    <source>
        <dbReference type="ARBA" id="ARBA00022496"/>
    </source>
</evidence>
<keyword evidence="10 11" id="KW-0998">Cell outer membrane</keyword>
<dbReference type="SUPFAM" id="SSF56935">
    <property type="entry name" value="Porins"/>
    <property type="match status" value="1"/>
</dbReference>
<dbReference type="PROSITE" id="PS52016">
    <property type="entry name" value="TONB_DEPENDENT_REC_3"/>
    <property type="match status" value="1"/>
</dbReference>
<dbReference type="Pfam" id="PF07715">
    <property type="entry name" value="Plug"/>
    <property type="match status" value="1"/>
</dbReference>
<comment type="caution">
    <text evidence="14">The sequence shown here is derived from an EMBL/GenBank/DDBJ whole genome shotgun (WGS) entry which is preliminary data.</text>
</comment>
<dbReference type="SUPFAM" id="SSF49464">
    <property type="entry name" value="Carboxypeptidase regulatory domain-like"/>
    <property type="match status" value="1"/>
</dbReference>
<comment type="subcellular location">
    <subcellularLocation>
        <location evidence="1 11">Cell outer membrane</location>
        <topology evidence="1 11">Multi-pass membrane protein</topology>
    </subcellularLocation>
</comment>
<dbReference type="PANTHER" id="PTHR32552">
    <property type="entry name" value="FERRICHROME IRON RECEPTOR-RELATED"/>
    <property type="match status" value="1"/>
</dbReference>
<evidence type="ECO:0000256" key="6">
    <source>
        <dbReference type="ARBA" id="ARBA00022729"/>
    </source>
</evidence>
<keyword evidence="2 11" id="KW-0813">Transport</keyword>
<feature type="signal peptide" evidence="12">
    <location>
        <begin position="1"/>
        <end position="25"/>
    </location>
</feature>
<keyword evidence="9 11" id="KW-0472">Membrane</keyword>
<protein>
    <submittedName>
        <fullName evidence="14">TonB-dependent receptor-like protein</fullName>
    </submittedName>
</protein>
<keyword evidence="5 11" id="KW-0812">Transmembrane</keyword>
<keyword evidence="6 12" id="KW-0732">Signal</keyword>
<evidence type="ECO:0000256" key="5">
    <source>
        <dbReference type="ARBA" id="ARBA00022692"/>
    </source>
</evidence>
<dbReference type="EMBL" id="PYGF01000009">
    <property type="protein sequence ID" value="PSL02638.1"/>
    <property type="molecule type" value="Genomic_DNA"/>
</dbReference>